<dbReference type="HOGENOM" id="CLU_105793_0_0_7"/>
<dbReference type="eggNOG" id="COG1390">
    <property type="taxonomic scope" value="Bacteria"/>
</dbReference>
<dbReference type="PATRIC" id="fig|1121448.10.peg.3027"/>
<dbReference type="SUPFAM" id="SSF160527">
    <property type="entry name" value="V-type ATPase subunit E-like"/>
    <property type="match status" value="1"/>
</dbReference>
<dbReference type="AlphaFoldDB" id="T2GDX1"/>
<reference evidence="2 3" key="1">
    <citation type="journal article" date="2013" name="J. Bacteriol.">
        <title>Roles of HynAB and Ech, the only two hydrogenases found in the model sulfate reducer Desulfovibrio gigas.</title>
        <authorList>
            <person name="Morais-Silva F.O."/>
            <person name="Santos C.I."/>
            <person name="Rodrigues R."/>
            <person name="Pereira I.A."/>
            <person name="Rodrigues-Pousada C."/>
        </authorList>
    </citation>
    <scope>NUCLEOTIDE SEQUENCE [LARGE SCALE GENOMIC DNA]</scope>
    <source>
        <strain evidence="3">ATCC 19364 / DSM 1382 / NCIMB 9332 / VKM B-1759</strain>
    </source>
</reference>
<dbReference type="Proteomes" id="UP000016587">
    <property type="component" value="Chromosome"/>
</dbReference>
<protein>
    <recommendedName>
        <fullName evidence="4">V-type ATP synthase subunit E</fullName>
    </recommendedName>
</protein>
<keyword evidence="1" id="KW-0175">Coiled coil</keyword>
<sequence length="214" mass="23789">MADAMAALLERIRTEAVDKGRSEADALVQTARDQARAIRAQAQEEAEALRQAAREDAERWRRQSEKTLRHAARDLLLTLRASIQELFVAVVEEEVDRTLDRDVLVRMLERVAGSCAGSPREHDLEIILSPKDKEALAGFFLRKFREELMQGVEIRADADILKGFRLGAREGHMYIDFTSQAIAESLALLVRPVLAEHLAAAAQEIGTETSGGES</sequence>
<reference evidence="3" key="2">
    <citation type="submission" date="2013-07" db="EMBL/GenBank/DDBJ databases">
        <authorList>
            <person name="Morais-Silva F.O."/>
            <person name="Rezende A.M."/>
            <person name="Pimentel C."/>
            <person name="Resende D.M."/>
            <person name="Santos C.I."/>
            <person name="Clemente C."/>
            <person name="de Oliveira L.M."/>
            <person name="da Silva S.M."/>
            <person name="Costa D.A."/>
            <person name="Varela-Raposo A."/>
            <person name="Horacio E.C.A."/>
            <person name="Matos M."/>
            <person name="Flores O."/>
            <person name="Ruiz J.C."/>
            <person name="Rodrigues-Pousada C."/>
        </authorList>
    </citation>
    <scope>NUCLEOTIDE SEQUENCE [LARGE SCALE GENOMIC DNA]</scope>
    <source>
        <strain evidence="3">ATCC 19364 / DSM 1382 / NCIMB 9332 / VKM B-1759</strain>
    </source>
</reference>
<proteinExistence type="predicted"/>
<evidence type="ECO:0008006" key="4">
    <source>
        <dbReference type="Google" id="ProtNLM"/>
    </source>
</evidence>
<name>T2GDX1_MEGG1</name>
<evidence type="ECO:0000313" key="2">
    <source>
        <dbReference type="EMBL" id="AGW14785.1"/>
    </source>
</evidence>
<keyword evidence="3" id="KW-1185">Reference proteome</keyword>
<evidence type="ECO:0000313" key="3">
    <source>
        <dbReference type="Proteomes" id="UP000016587"/>
    </source>
</evidence>
<dbReference type="STRING" id="1121448.DGI_3067"/>
<feature type="coiled-coil region" evidence="1">
    <location>
        <begin position="28"/>
        <end position="63"/>
    </location>
</feature>
<organism evidence="2 3">
    <name type="scientific">Megalodesulfovibrio gigas (strain ATCC 19364 / DSM 1382 / NCIMB 9332 / VKM B-1759)</name>
    <name type="common">Desulfovibrio gigas</name>
    <dbReference type="NCBI Taxonomy" id="1121448"/>
    <lineage>
        <taxon>Bacteria</taxon>
        <taxon>Pseudomonadati</taxon>
        <taxon>Thermodesulfobacteriota</taxon>
        <taxon>Desulfovibrionia</taxon>
        <taxon>Desulfovibrionales</taxon>
        <taxon>Desulfovibrionaceae</taxon>
        <taxon>Megalodesulfovibrio</taxon>
    </lineage>
</organism>
<gene>
    <name evidence="2" type="ORF">DGI_3067</name>
</gene>
<accession>T2GDX1</accession>
<evidence type="ECO:0000256" key="1">
    <source>
        <dbReference type="SAM" id="Coils"/>
    </source>
</evidence>
<dbReference type="EMBL" id="CP006585">
    <property type="protein sequence ID" value="AGW14785.1"/>
    <property type="molecule type" value="Genomic_DNA"/>
</dbReference>
<dbReference type="KEGG" id="dgg:DGI_3067"/>